<protein>
    <submittedName>
        <fullName evidence="1">Uncharacterized protein</fullName>
    </submittedName>
</protein>
<accession>A0ACC1JME8</accession>
<sequence>MKTPVAAVCAALVAVAAAYPTRHYANDPVAVAPVALVKELAESLAPAAPASARAEREARDARRDARRKEWQDWAHQEGPNGMPNGSNFVMQILDGVSGIVDSALGPVYSVLGA</sequence>
<organism evidence="1 2">
    <name type="scientific">Coemansia nantahalensis</name>
    <dbReference type="NCBI Taxonomy" id="2789366"/>
    <lineage>
        <taxon>Eukaryota</taxon>
        <taxon>Fungi</taxon>
        <taxon>Fungi incertae sedis</taxon>
        <taxon>Zoopagomycota</taxon>
        <taxon>Kickxellomycotina</taxon>
        <taxon>Kickxellomycetes</taxon>
        <taxon>Kickxellales</taxon>
        <taxon>Kickxellaceae</taxon>
        <taxon>Coemansia</taxon>
    </lineage>
</organism>
<comment type="caution">
    <text evidence="1">The sequence shown here is derived from an EMBL/GenBank/DDBJ whole genome shotgun (WGS) entry which is preliminary data.</text>
</comment>
<gene>
    <name evidence="1" type="ORF">IWQ57_005616</name>
</gene>
<evidence type="ECO:0000313" key="1">
    <source>
        <dbReference type="EMBL" id="KAJ2763215.1"/>
    </source>
</evidence>
<evidence type="ECO:0000313" key="2">
    <source>
        <dbReference type="Proteomes" id="UP001140234"/>
    </source>
</evidence>
<keyword evidence="2" id="KW-1185">Reference proteome</keyword>
<reference evidence="1" key="1">
    <citation type="submission" date="2022-07" db="EMBL/GenBank/DDBJ databases">
        <title>Phylogenomic reconstructions and comparative analyses of Kickxellomycotina fungi.</title>
        <authorList>
            <person name="Reynolds N.K."/>
            <person name="Stajich J.E."/>
            <person name="Barry K."/>
            <person name="Grigoriev I.V."/>
            <person name="Crous P."/>
            <person name="Smith M.E."/>
        </authorList>
    </citation>
    <scope>NUCLEOTIDE SEQUENCE</scope>
    <source>
        <strain evidence="1">CBS 109366</strain>
    </source>
</reference>
<proteinExistence type="predicted"/>
<dbReference type="EMBL" id="JANBUJ010002789">
    <property type="protein sequence ID" value="KAJ2763215.1"/>
    <property type="molecule type" value="Genomic_DNA"/>
</dbReference>
<name>A0ACC1JME8_9FUNG</name>
<dbReference type="Proteomes" id="UP001140234">
    <property type="component" value="Unassembled WGS sequence"/>
</dbReference>